<dbReference type="AlphaFoldDB" id="A0A6J7JW47"/>
<keyword evidence="2" id="KW-0862">Zinc</keyword>
<protein>
    <submittedName>
        <fullName evidence="5">Unannotated protein</fullName>
    </submittedName>
</protein>
<sequence>MRAISYPGYEAPPTVGEVADPDCPRDGVVLEVRATGVCRSDWHAWMGHDPVPGFPHVPGHEYAGVIAAVGAEVTRWSVGDRVVAPFALGCGACATCESGALNVCPRNLQPGFTSWGSFADLVAVPRADANLVALPEAVGFVEAAALGCRFATSYHAVVERAQLVQGEWLAVHGCGGIGLSALMVGVALGARVIAVDVSEVALAAARDLGAEAAVLGPDGVVEQVLEITGDGAHVSVDALGSVATMRASLECLRPRGRHLQVGLMLGDASDPPVPLGRVLSYELALLGSHGMPSGDYAPMLDLVASGRLRPELLVGRVIGLAEAGAALASMSGPSSGPGMTVVDMDVR</sequence>
<keyword evidence="1" id="KW-0479">Metal-binding</keyword>
<evidence type="ECO:0000256" key="1">
    <source>
        <dbReference type="ARBA" id="ARBA00022723"/>
    </source>
</evidence>
<dbReference type="Pfam" id="PF08240">
    <property type="entry name" value="ADH_N"/>
    <property type="match status" value="1"/>
</dbReference>
<dbReference type="SUPFAM" id="SSF50129">
    <property type="entry name" value="GroES-like"/>
    <property type="match status" value="1"/>
</dbReference>
<reference evidence="5" key="1">
    <citation type="submission" date="2020-05" db="EMBL/GenBank/DDBJ databases">
        <authorList>
            <person name="Chiriac C."/>
            <person name="Salcher M."/>
            <person name="Ghai R."/>
            <person name="Kavagutti S V."/>
        </authorList>
    </citation>
    <scope>NUCLEOTIDE SEQUENCE</scope>
</reference>
<dbReference type="PROSITE" id="PS00059">
    <property type="entry name" value="ADH_ZINC"/>
    <property type="match status" value="1"/>
</dbReference>
<dbReference type="PANTHER" id="PTHR43401:SF5">
    <property type="entry name" value="ALCOHOL DEHYDROGENASE-RELATED"/>
    <property type="match status" value="1"/>
</dbReference>
<evidence type="ECO:0000259" key="4">
    <source>
        <dbReference type="SMART" id="SM00829"/>
    </source>
</evidence>
<dbReference type="SUPFAM" id="SSF51735">
    <property type="entry name" value="NAD(P)-binding Rossmann-fold domains"/>
    <property type="match status" value="1"/>
</dbReference>
<organism evidence="5">
    <name type="scientific">freshwater metagenome</name>
    <dbReference type="NCBI Taxonomy" id="449393"/>
    <lineage>
        <taxon>unclassified sequences</taxon>
        <taxon>metagenomes</taxon>
        <taxon>ecological metagenomes</taxon>
    </lineage>
</organism>
<dbReference type="InterPro" id="IPR050129">
    <property type="entry name" value="Zn_alcohol_dh"/>
</dbReference>
<dbReference type="InterPro" id="IPR002328">
    <property type="entry name" value="ADH_Zn_CS"/>
</dbReference>
<accession>A0A6J7JW47</accession>
<dbReference type="SMART" id="SM00829">
    <property type="entry name" value="PKS_ER"/>
    <property type="match status" value="1"/>
</dbReference>
<proteinExistence type="predicted"/>
<evidence type="ECO:0000256" key="3">
    <source>
        <dbReference type="ARBA" id="ARBA00023002"/>
    </source>
</evidence>
<dbReference type="InterPro" id="IPR013154">
    <property type="entry name" value="ADH-like_N"/>
</dbReference>
<dbReference type="InterPro" id="IPR036291">
    <property type="entry name" value="NAD(P)-bd_dom_sf"/>
</dbReference>
<dbReference type="GO" id="GO:0008270">
    <property type="term" value="F:zinc ion binding"/>
    <property type="evidence" value="ECO:0007669"/>
    <property type="project" value="InterPro"/>
</dbReference>
<dbReference type="PANTHER" id="PTHR43401">
    <property type="entry name" value="L-THREONINE 3-DEHYDROGENASE"/>
    <property type="match status" value="1"/>
</dbReference>
<keyword evidence="3" id="KW-0560">Oxidoreductase</keyword>
<evidence type="ECO:0000313" key="5">
    <source>
        <dbReference type="EMBL" id="CAB4946272.1"/>
    </source>
</evidence>
<evidence type="ECO:0000256" key="2">
    <source>
        <dbReference type="ARBA" id="ARBA00022833"/>
    </source>
</evidence>
<gene>
    <name evidence="5" type="ORF">UFOPK3773_01147</name>
</gene>
<dbReference type="InterPro" id="IPR013149">
    <property type="entry name" value="ADH-like_C"/>
</dbReference>
<dbReference type="InterPro" id="IPR020843">
    <property type="entry name" value="ER"/>
</dbReference>
<dbReference type="CDD" id="cd08260">
    <property type="entry name" value="Zn_ADH6"/>
    <property type="match status" value="1"/>
</dbReference>
<name>A0A6J7JW47_9ZZZZ</name>
<dbReference type="GO" id="GO:0016491">
    <property type="term" value="F:oxidoreductase activity"/>
    <property type="evidence" value="ECO:0007669"/>
    <property type="project" value="UniProtKB-KW"/>
</dbReference>
<dbReference type="EMBL" id="CAFBNF010000122">
    <property type="protein sequence ID" value="CAB4946272.1"/>
    <property type="molecule type" value="Genomic_DNA"/>
</dbReference>
<dbReference type="InterPro" id="IPR011032">
    <property type="entry name" value="GroES-like_sf"/>
</dbReference>
<dbReference type="Gene3D" id="3.90.180.10">
    <property type="entry name" value="Medium-chain alcohol dehydrogenases, catalytic domain"/>
    <property type="match status" value="1"/>
</dbReference>
<feature type="domain" description="Enoyl reductase (ER)" evidence="4">
    <location>
        <begin position="16"/>
        <end position="342"/>
    </location>
</feature>
<dbReference type="Pfam" id="PF00107">
    <property type="entry name" value="ADH_zinc_N"/>
    <property type="match status" value="1"/>
</dbReference>